<keyword evidence="2" id="KW-1185">Reference proteome</keyword>
<dbReference type="Proteomes" id="UP000886520">
    <property type="component" value="Chromosome 19"/>
</dbReference>
<accession>A0A9D4UBJ1</accession>
<name>A0A9D4UBJ1_ADICA</name>
<gene>
    <name evidence="1" type="ORF">GOP47_0019467</name>
</gene>
<dbReference type="AlphaFoldDB" id="A0A9D4UBJ1"/>
<protein>
    <submittedName>
        <fullName evidence="1">Uncharacterized protein</fullName>
    </submittedName>
</protein>
<evidence type="ECO:0000313" key="1">
    <source>
        <dbReference type="EMBL" id="KAI5064772.1"/>
    </source>
</evidence>
<sequence>MQRLFGKPHFAAHALGRGDACSAWKRGGLQRMPQGPIWKACRNEEGRVAASVRLTRLMAIAVAPHKALNAMTFLFHAALQVM</sequence>
<organism evidence="1 2">
    <name type="scientific">Adiantum capillus-veneris</name>
    <name type="common">Maidenhair fern</name>
    <dbReference type="NCBI Taxonomy" id="13818"/>
    <lineage>
        <taxon>Eukaryota</taxon>
        <taxon>Viridiplantae</taxon>
        <taxon>Streptophyta</taxon>
        <taxon>Embryophyta</taxon>
        <taxon>Tracheophyta</taxon>
        <taxon>Polypodiopsida</taxon>
        <taxon>Polypodiidae</taxon>
        <taxon>Polypodiales</taxon>
        <taxon>Pteridineae</taxon>
        <taxon>Pteridaceae</taxon>
        <taxon>Vittarioideae</taxon>
        <taxon>Adiantum</taxon>
    </lineage>
</organism>
<proteinExistence type="predicted"/>
<reference evidence="1" key="1">
    <citation type="submission" date="2021-01" db="EMBL/GenBank/DDBJ databases">
        <title>Adiantum capillus-veneris genome.</title>
        <authorList>
            <person name="Fang Y."/>
            <person name="Liao Q."/>
        </authorList>
    </citation>
    <scope>NUCLEOTIDE SEQUENCE</scope>
    <source>
        <strain evidence="1">H3</strain>
        <tissue evidence="1">Leaf</tissue>
    </source>
</reference>
<comment type="caution">
    <text evidence="1">The sequence shown here is derived from an EMBL/GenBank/DDBJ whole genome shotgun (WGS) entry which is preliminary data.</text>
</comment>
<evidence type="ECO:0000313" key="2">
    <source>
        <dbReference type="Proteomes" id="UP000886520"/>
    </source>
</evidence>
<dbReference type="EMBL" id="JABFUD020000019">
    <property type="protein sequence ID" value="KAI5064772.1"/>
    <property type="molecule type" value="Genomic_DNA"/>
</dbReference>